<dbReference type="Gene3D" id="1.25.40.10">
    <property type="entry name" value="Tetratricopeptide repeat domain"/>
    <property type="match status" value="2"/>
</dbReference>
<dbReference type="SMART" id="SM00028">
    <property type="entry name" value="TPR"/>
    <property type="match status" value="5"/>
</dbReference>
<dbReference type="PROSITE" id="PS50005">
    <property type="entry name" value="TPR"/>
    <property type="match status" value="4"/>
</dbReference>
<sequence>MPALLRWPVLAVAFFPNSLRAEDPEGVSQPGFEACELGTGGNSTTCRASFPLQIAVVLRGAALEQELQRLVSLRSRAENARNRNLVRQRRNFGESGESAVYGGHEVTYLHRHVTLPGVAGLWALASEALAAVPGWRRVQEAVRESFGKGPPTLRCLEAISYFQEGGDDAGTSPSAAAEDPNSIHWHDDGTTLVTMAIALGTAGQDYEGGELEFRMPGGQRQLVADLQRGDVVAWRGWDEHRVRPVTSGRRDVIVAEWWLGRAPDAQDFRPEDTEDDYNRVLSSIAPQAAPLHHALATRLEERSDTAAAEQSLREALRWDPGRADSHIGLGVLLRRKKHLPSAELSFRSALETTPGSVRALLLLGEVQQETGSLTAAVNSFRRVLGLRPGHVAAAVKLGTLLNMRGDAAAAEEHYQAAIAVEPRNVEAQLGLGMVLGSRGEHVRARRCFEAAVRASPSHPGAYVGLGTAQSSSGDMVGAVRSFHAALRFDPTNRAAQRSLLSILSASAKDAADQVA</sequence>
<dbReference type="Pfam" id="PF13640">
    <property type="entry name" value="2OG-FeII_Oxy_3"/>
    <property type="match status" value="1"/>
</dbReference>
<protein>
    <recommendedName>
        <fullName evidence="3">Fe2OG dioxygenase domain-containing protein</fullName>
    </recommendedName>
</protein>
<dbReference type="PANTHER" id="PTHR44809">
    <property type="match status" value="1"/>
</dbReference>
<keyword evidence="1" id="KW-0802">TPR repeat</keyword>
<dbReference type="InterPro" id="IPR011990">
    <property type="entry name" value="TPR-like_helical_dom_sf"/>
</dbReference>
<dbReference type="InterPro" id="IPR052943">
    <property type="entry name" value="TMTC_O-mannosyl-trnsfr"/>
</dbReference>
<evidence type="ECO:0000259" key="3">
    <source>
        <dbReference type="PROSITE" id="PS51471"/>
    </source>
</evidence>
<dbReference type="Pfam" id="PF13432">
    <property type="entry name" value="TPR_16"/>
    <property type="match status" value="3"/>
</dbReference>
<dbReference type="PANTHER" id="PTHR44809:SF1">
    <property type="entry name" value="PROTEIN O-MANNOSYL-TRANSFERASE TMTC1"/>
    <property type="match status" value="1"/>
</dbReference>
<dbReference type="InterPro" id="IPR005123">
    <property type="entry name" value="Oxoglu/Fe-dep_dioxygenase_dom"/>
</dbReference>
<name>A0A7S4QIV9_9DINO</name>
<feature type="domain" description="Fe2OG dioxygenase" evidence="3">
    <location>
        <begin position="151"/>
        <end position="260"/>
    </location>
</feature>
<evidence type="ECO:0000256" key="1">
    <source>
        <dbReference type="PROSITE-ProRule" id="PRU00339"/>
    </source>
</evidence>
<dbReference type="EMBL" id="HBNR01030387">
    <property type="protein sequence ID" value="CAE4584191.1"/>
    <property type="molecule type" value="Transcribed_RNA"/>
</dbReference>
<dbReference type="SUPFAM" id="SSF48452">
    <property type="entry name" value="TPR-like"/>
    <property type="match status" value="1"/>
</dbReference>
<feature type="repeat" description="TPR" evidence="1">
    <location>
        <begin position="391"/>
        <end position="424"/>
    </location>
</feature>
<evidence type="ECO:0000313" key="4">
    <source>
        <dbReference type="EMBL" id="CAE4584191.1"/>
    </source>
</evidence>
<feature type="repeat" description="TPR" evidence="1">
    <location>
        <begin position="459"/>
        <end position="492"/>
    </location>
</feature>
<keyword evidence="2" id="KW-0732">Signal</keyword>
<organism evidence="4">
    <name type="scientific">Alexandrium monilatum</name>
    <dbReference type="NCBI Taxonomy" id="311494"/>
    <lineage>
        <taxon>Eukaryota</taxon>
        <taxon>Sar</taxon>
        <taxon>Alveolata</taxon>
        <taxon>Dinophyceae</taxon>
        <taxon>Gonyaulacales</taxon>
        <taxon>Pyrocystaceae</taxon>
        <taxon>Alexandrium</taxon>
    </lineage>
</organism>
<feature type="chain" id="PRO_5031219659" description="Fe2OG dioxygenase domain-containing protein" evidence="2">
    <location>
        <begin position="22"/>
        <end position="515"/>
    </location>
</feature>
<reference evidence="4" key="1">
    <citation type="submission" date="2021-01" db="EMBL/GenBank/DDBJ databases">
        <authorList>
            <person name="Corre E."/>
            <person name="Pelletier E."/>
            <person name="Niang G."/>
            <person name="Scheremetjew M."/>
            <person name="Finn R."/>
            <person name="Kale V."/>
            <person name="Holt S."/>
            <person name="Cochrane G."/>
            <person name="Meng A."/>
            <person name="Brown T."/>
            <person name="Cohen L."/>
        </authorList>
    </citation>
    <scope>NUCLEOTIDE SEQUENCE</scope>
    <source>
        <strain evidence="4">CCMP3105</strain>
    </source>
</reference>
<dbReference type="InterPro" id="IPR044862">
    <property type="entry name" value="Pro_4_hyd_alph_FE2OG_OXY"/>
</dbReference>
<dbReference type="Gene3D" id="2.60.120.620">
    <property type="entry name" value="q2cbj1_9rhob like domain"/>
    <property type="match status" value="1"/>
</dbReference>
<gene>
    <name evidence="4" type="ORF">AMON00008_LOCUS20733</name>
</gene>
<evidence type="ECO:0000256" key="2">
    <source>
        <dbReference type="SAM" id="SignalP"/>
    </source>
</evidence>
<feature type="repeat" description="TPR" evidence="1">
    <location>
        <begin position="425"/>
        <end position="458"/>
    </location>
</feature>
<proteinExistence type="predicted"/>
<feature type="repeat" description="TPR" evidence="1">
    <location>
        <begin position="357"/>
        <end position="390"/>
    </location>
</feature>
<dbReference type="PROSITE" id="PS51471">
    <property type="entry name" value="FE2OG_OXY"/>
    <property type="match status" value="1"/>
</dbReference>
<accession>A0A7S4QIV9</accession>
<feature type="signal peptide" evidence="2">
    <location>
        <begin position="1"/>
        <end position="21"/>
    </location>
</feature>
<dbReference type="AlphaFoldDB" id="A0A7S4QIV9"/>
<dbReference type="InterPro" id="IPR019734">
    <property type="entry name" value="TPR_rpt"/>
</dbReference>